<evidence type="ECO:0000313" key="1">
    <source>
        <dbReference type="EMBL" id="KIJ94494.1"/>
    </source>
</evidence>
<reference evidence="2" key="2">
    <citation type="submission" date="2015-01" db="EMBL/GenBank/DDBJ databases">
        <title>Evolutionary Origins and Diversification of the Mycorrhizal Mutualists.</title>
        <authorList>
            <consortium name="DOE Joint Genome Institute"/>
            <consortium name="Mycorrhizal Genomics Consortium"/>
            <person name="Kohler A."/>
            <person name="Kuo A."/>
            <person name="Nagy L.G."/>
            <person name="Floudas D."/>
            <person name="Copeland A."/>
            <person name="Barry K.W."/>
            <person name="Cichocki N."/>
            <person name="Veneault-Fourrey C."/>
            <person name="LaButti K."/>
            <person name="Lindquist E.A."/>
            <person name="Lipzen A."/>
            <person name="Lundell T."/>
            <person name="Morin E."/>
            <person name="Murat C."/>
            <person name="Riley R."/>
            <person name="Ohm R."/>
            <person name="Sun H."/>
            <person name="Tunlid A."/>
            <person name="Henrissat B."/>
            <person name="Grigoriev I.V."/>
            <person name="Hibbett D.S."/>
            <person name="Martin F."/>
        </authorList>
    </citation>
    <scope>NUCLEOTIDE SEQUENCE [LARGE SCALE GENOMIC DNA]</scope>
    <source>
        <strain evidence="2">LaAM-08-1</strain>
    </source>
</reference>
<evidence type="ECO:0000313" key="2">
    <source>
        <dbReference type="Proteomes" id="UP000054477"/>
    </source>
</evidence>
<gene>
    <name evidence="1" type="ORF">K443DRAFT_12061</name>
</gene>
<dbReference type="HOGENOM" id="CLU_1390443_0_0_1"/>
<protein>
    <submittedName>
        <fullName evidence="1">Unplaced genomic scaffold K443scaffold_255, whole genome shotgun sequence</fullName>
    </submittedName>
</protein>
<dbReference type="EMBL" id="KN838790">
    <property type="protein sequence ID" value="KIJ94494.1"/>
    <property type="molecule type" value="Genomic_DNA"/>
</dbReference>
<dbReference type="STRING" id="1095629.A0A0C9WJD3"/>
<dbReference type="Proteomes" id="UP000054477">
    <property type="component" value="Unassembled WGS sequence"/>
</dbReference>
<sequence>MAGWRADLYAKLLKIGQLAVAVAVDTFPKLDVLMNYAMPLTSRTLGGPPNASQSWVPRAPDLPQIAKLCKQYFRWCTCDTISKKFHTRIWDGICIRRLMEPVDEYEVLRQHIEDGVVFDNPPGMCSFLRITNARAGRLLARGLYTPPHVLIRIMHTSFSSHFDWKSTQQWLTQRHSALSKLISAEPLKAVLSAEQC</sequence>
<accession>A0A0C9WJD3</accession>
<reference evidence="1 2" key="1">
    <citation type="submission" date="2014-04" db="EMBL/GenBank/DDBJ databases">
        <authorList>
            <consortium name="DOE Joint Genome Institute"/>
            <person name="Kuo A."/>
            <person name="Kohler A."/>
            <person name="Nagy L.G."/>
            <person name="Floudas D."/>
            <person name="Copeland A."/>
            <person name="Barry K.W."/>
            <person name="Cichocki N."/>
            <person name="Veneault-Fourrey C."/>
            <person name="LaButti K."/>
            <person name="Lindquist E.A."/>
            <person name="Lipzen A."/>
            <person name="Lundell T."/>
            <person name="Morin E."/>
            <person name="Murat C."/>
            <person name="Sun H."/>
            <person name="Tunlid A."/>
            <person name="Henrissat B."/>
            <person name="Grigoriev I.V."/>
            <person name="Hibbett D.S."/>
            <person name="Martin F."/>
            <person name="Nordberg H.P."/>
            <person name="Cantor M.N."/>
            <person name="Hua S.X."/>
        </authorList>
    </citation>
    <scope>NUCLEOTIDE SEQUENCE [LARGE SCALE GENOMIC DNA]</scope>
    <source>
        <strain evidence="1 2">LaAM-08-1</strain>
    </source>
</reference>
<organism evidence="1 2">
    <name type="scientific">Laccaria amethystina LaAM-08-1</name>
    <dbReference type="NCBI Taxonomy" id="1095629"/>
    <lineage>
        <taxon>Eukaryota</taxon>
        <taxon>Fungi</taxon>
        <taxon>Dikarya</taxon>
        <taxon>Basidiomycota</taxon>
        <taxon>Agaricomycotina</taxon>
        <taxon>Agaricomycetes</taxon>
        <taxon>Agaricomycetidae</taxon>
        <taxon>Agaricales</taxon>
        <taxon>Agaricineae</taxon>
        <taxon>Hydnangiaceae</taxon>
        <taxon>Laccaria</taxon>
    </lineage>
</organism>
<dbReference type="OrthoDB" id="2959108at2759"/>
<keyword evidence="2" id="KW-1185">Reference proteome</keyword>
<proteinExistence type="predicted"/>
<name>A0A0C9WJD3_9AGAR</name>
<dbReference type="AlphaFoldDB" id="A0A0C9WJD3"/>